<reference evidence="4 5" key="1">
    <citation type="submission" date="2017-12" db="EMBL/GenBank/DDBJ databases">
        <title>Sequencing, de novo assembly and annotation of complete genome of a new Thraustochytrid species, strain FCC1311.</title>
        <authorList>
            <person name="Sedici K."/>
            <person name="Godart F."/>
            <person name="Aiese Cigliano R."/>
            <person name="Sanseverino W."/>
            <person name="Barakat M."/>
            <person name="Ortet P."/>
            <person name="Marechal E."/>
            <person name="Cagnac O."/>
            <person name="Amato A."/>
        </authorList>
    </citation>
    <scope>NUCLEOTIDE SEQUENCE [LARGE SCALE GENOMIC DNA]</scope>
</reference>
<evidence type="ECO:0000259" key="3">
    <source>
        <dbReference type="PROSITE" id="PS50215"/>
    </source>
</evidence>
<keyword evidence="1" id="KW-0862">Zinc</keyword>
<dbReference type="PROSITE" id="PS50215">
    <property type="entry name" value="ADAM_MEPRO"/>
    <property type="match status" value="1"/>
</dbReference>
<dbReference type="GO" id="GO:0046872">
    <property type="term" value="F:metal ion binding"/>
    <property type="evidence" value="ECO:0007669"/>
    <property type="project" value="UniProtKB-KW"/>
</dbReference>
<dbReference type="Pfam" id="PF13583">
    <property type="entry name" value="Reprolysin_4"/>
    <property type="match status" value="1"/>
</dbReference>
<dbReference type="OrthoDB" id="10676410at2759"/>
<dbReference type="Gene3D" id="3.40.390.10">
    <property type="entry name" value="Collagenase (Catalytic Domain)"/>
    <property type="match status" value="1"/>
</dbReference>
<feature type="binding site" evidence="1">
    <location>
        <position position="326"/>
    </location>
    <ligand>
        <name>Zn(2+)</name>
        <dbReference type="ChEBI" id="CHEBI:29105"/>
        <note>catalytic</note>
    </ligand>
</feature>
<dbReference type="InParanoid" id="A0A2R5G817"/>
<keyword evidence="5" id="KW-1185">Reference proteome</keyword>
<dbReference type="AlphaFoldDB" id="A0A2R5G817"/>
<gene>
    <name evidence="4" type="ORF">FCC1311_034102</name>
</gene>
<feature type="region of interest" description="Disordered" evidence="2">
    <location>
        <begin position="726"/>
        <end position="754"/>
    </location>
</feature>
<protein>
    <recommendedName>
        <fullName evidence="3">Peptidase M12B domain-containing protein</fullName>
    </recommendedName>
</protein>
<dbReference type="EMBL" id="BEYU01000028">
    <property type="protein sequence ID" value="GBG27187.1"/>
    <property type="molecule type" value="Genomic_DNA"/>
</dbReference>
<dbReference type="InterPro" id="IPR024079">
    <property type="entry name" value="MetalloPept_cat_dom_sf"/>
</dbReference>
<feature type="active site" evidence="1">
    <location>
        <position position="323"/>
    </location>
</feature>
<proteinExistence type="predicted"/>
<evidence type="ECO:0000256" key="1">
    <source>
        <dbReference type="PROSITE-ProRule" id="PRU00276"/>
    </source>
</evidence>
<name>A0A2R5G817_9STRA</name>
<feature type="binding site" evidence="1">
    <location>
        <position position="332"/>
    </location>
    <ligand>
        <name>Zn(2+)</name>
        <dbReference type="ChEBI" id="CHEBI:29105"/>
        <note>catalytic</note>
    </ligand>
</feature>
<dbReference type="GO" id="GO:0006508">
    <property type="term" value="P:proteolysis"/>
    <property type="evidence" value="ECO:0007669"/>
    <property type="project" value="InterPro"/>
</dbReference>
<organism evidence="4 5">
    <name type="scientific">Hondaea fermentalgiana</name>
    <dbReference type="NCBI Taxonomy" id="2315210"/>
    <lineage>
        <taxon>Eukaryota</taxon>
        <taxon>Sar</taxon>
        <taxon>Stramenopiles</taxon>
        <taxon>Bigyra</taxon>
        <taxon>Labyrinthulomycetes</taxon>
        <taxon>Thraustochytrida</taxon>
        <taxon>Thraustochytriidae</taxon>
        <taxon>Hondaea</taxon>
    </lineage>
</organism>
<keyword evidence="1" id="KW-0479">Metal-binding</keyword>
<comment type="caution">
    <text evidence="1">Lacks conserved residue(s) required for the propagation of feature annotation.</text>
</comment>
<dbReference type="InterPro" id="IPR001590">
    <property type="entry name" value="Peptidase_M12B"/>
</dbReference>
<feature type="binding site" evidence="1">
    <location>
        <position position="322"/>
    </location>
    <ligand>
        <name>Zn(2+)</name>
        <dbReference type="ChEBI" id="CHEBI:29105"/>
        <note>catalytic</note>
    </ligand>
</feature>
<feature type="domain" description="Peptidase M12B" evidence="3">
    <location>
        <begin position="186"/>
        <end position="371"/>
    </location>
</feature>
<dbReference type="Proteomes" id="UP000241890">
    <property type="component" value="Unassembled WGS sequence"/>
</dbReference>
<evidence type="ECO:0000313" key="4">
    <source>
        <dbReference type="EMBL" id="GBG27187.1"/>
    </source>
</evidence>
<dbReference type="SUPFAM" id="SSF55486">
    <property type="entry name" value="Metalloproteases ('zincins'), catalytic domain"/>
    <property type="match status" value="1"/>
</dbReference>
<sequence>MHACMRIASGPSRRALTMARFEVAIAVIILSSTQSYRLSARKHVEEISTKLYLNESMLPFQDLFQAEQMVLPLVIASDEIVDFALQRSSVLPASLRENFPGFVSYSGPSVDRSLHMRADIDYSPVKGLRAVIRKPGVADYYIDPLHRAEQIYHMYSSRPSLPGFTAVHRSANGVVDELGECYAQEYTFTIAFVANGEYSQYHGNTVQSVLAEIVTLANRINGILRREVGINLQLHEKSADLICLHPCDDLRNSHLVLDDLDDFIGPVAHVSRTTYDLAHALTTDSGGLACLGVLCDEFYSSCGTTGLPDPITDAYYVDYVLHEIGHQLGAQHTFVDCVGANSHRNPGTAVEPGSGSTVLGYAGICGASNLQTNSDAYFHAITLAEIHAQLTAKAFPGSNCGSVVETEMAAPEVSVNLTCVVPAAMPFQISIKAPSQESQQDGINSTYLYTIEELEPAAQVRSYTSPSTPRFRSWEPSGKRQRTFPNLYYLIYEVDGLDEILPSQSANMTFRVTVRRETQDSIMSDSGNVIAPGLGISNFRDVEVQFRGDLAPLKDVRVAPVAESHRLYDGETPAAQNSSEAAQMRLVAGEAATLSWDQGDSDVLAPNVEILIAPNTMEYVGNVFASYAEEVHELSWVSLGIVPNVGSATFVVPELENANVDANSDIRAVFMVRQPPASDGSCFFFEVVSKALSLLRIFPGVLRFESPKHLIMASVEDAVNTHADAPSVFGDAPLPPGVASRENSTAEGCDPASP</sequence>
<accession>A0A2R5G817</accession>
<comment type="caution">
    <text evidence="4">The sequence shown here is derived from an EMBL/GenBank/DDBJ whole genome shotgun (WGS) entry which is preliminary data.</text>
</comment>
<evidence type="ECO:0000313" key="5">
    <source>
        <dbReference type="Proteomes" id="UP000241890"/>
    </source>
</evidence>
<evidence type="ECO:0000256" key="2">
    <source>
        <dbReference type="SAM" id="MobiDB-lite"/>
    </source>
</evidence>
<dbReference type="GO" id="GO:0004222">
    <property type="term" value="F:metalloendopeptidase activity"/>
    <property type="evidence" value="ECO:0007669"/>
    <property type="project" value="InterPro"/>
</dbReference>